<gene>
    <name evidence="13" type="ORF">ENO10_06375</name>
</gene>
<evidence type="ECO:0000256" key="1">
    <source>
        <dbReference type="ARBA" id="ARBA00004571"/>
    </source>
</evidence>
<proteinExistence type="inferred from homology"/>
<comment type="subcellular location">
    <subcellularLocation>
        <location evidence="1 8">Cell outer membrane</location>
        <topology evidence="1 8">Multi-pass membrane protein</topology>
    </subcellularLocation>
</comment>
<feature type="chain" id="PRO_5027609202" evidence="10">
    <location>
        <begin position="20"/>
        <end position="998"/>
    </location>
</feature>
<evidence type="ECO:0000256" key="3">
    <source>
        <dbReference type="ARBA" id="ARBA00022452"/>
    </source>
</evidence>
<evidence type="ECO:0000256" key="2">
    <source>
        <dbReference type="ARBA" id="ARBA00022448"/>
    </source>
</evidence>
<evidence type="ECO:0000259" key="11">
    <source>
        <dbReference type="Pfam" id="PF00593"/>
    </source>
</evidence>
<keyword evidence="4 8" id="KW-0812">Transmembrane</keyword>
<keyword evidence="10" id="KW-0732">Signal</keyword>
<dbReference type="InterPro" id="IPR012910">
    <property type="entry name" value="Plug_dom"/>
</dbReference>
<dbReference type="Pfam" id="PF00593">
    <property type="entry name" value="TonB_dep_Rec_b-barrel"/>
    <property type="match status" value="1"/>
</dbReference>
<dbReference type="NCBIfam" id="TIGR04057">
    <property type="entry name" value="SusC_RagA_signa"/>
    <property type="match status" value="1"/>
</dbReference>
<accession>A0A7C2R4F2</accession>
<dbReference type="InterPro" id="IPR008969">
    <property type="entry name" value="CarboxyPept-like_regulatory"/>
</dbReference>
<reference evidence="13" key="1">
    <citation type="journal article" date="2020" name="mSystems">
        <title>Genome- and Community-Level Interaction Insights into Carbon Utilization and Element Cycling Functions of Hydrothermarchaeota in Hydrothermal Sediment.</title>
        <authorList>
            <person name="Zhou Z."/>
            <person name="Liu Y."/>
            <person name="Xu W."/>
            <person name="Pan J."/>
            <person name="Luo Z.H."/>
            <person name="Li M."/>
        </authorList>
    </citation>
    <scope>NUCLEOTIDE SEQUENCE [LARGE SCALE GENOMIC DNA]</scope>
    <source>
        <strain evidence="13">SpSt-1235</strain>
    </source>
</reference>
<keyword evidence="5 9" id="KW-0798">TonB box</keyword>
<dbReference type="NCBIfam" id="TIGR04056">
    <property type="entry name" value="OMP_RagA_SusC"/>
    <property type="match status" value="1"/>
</dbReference>
<dbReference type="InterPro" id="IPR036942">
    <property type="entry name" value="Beta-barrel_TonB_sf"/>
</dbReference>
<dbReference type="InterPro" id="IPR000531">
    <property type="entry name" value="Beta-barrel_TonB"/>
</dbReference>
<dbReference type="Pfam" id="PF13715">
    <property type="entry name" value="CarbopepD_reg_2"/>
    <property type="match status" value="1"/>
</dbReference>
<dbReference type="AlphaFoldDB" id="A0A7C2R4F2"/>
<sequence length="998" mass="110273">MKNNLLFIFAFLIVTPLFAQVTKTITGQVLDPQGMPLPGAEVKVIDKNIFDVTDFDGNFTLEEVEEGDSFRVTFLGFEPQVFTIDDSNEYIVTLKQSAAELSEVVVVGYGTQQKQDITGSIAVVDGEELTKQPNVNPLSSVQGKVAGVNITNSGRPGASPNVRIRGVGSVSNANPLYVVDGVLTDNIDYLNSSDIESLNILKDASSAAIYGIRAANGVIVIETKSGKRGEGVSVGYDGYVGFKQVTNVPELVNASQYIELYNEKQAFEGATNFLSPGDFSADTDWFDEILKDSPMVTSHNVSVAGSTEKTNYYISLGYFNEDGILDAGKNINSGNDFTRVTGRLTLDTELNDYFSIGGSVAYTDSRSNDTREPFYQAYIAPPLFFPFNPDGSYGSPETVGNFANPRGTLDFFRGKSDGQRVLANVYTEIKPIESLTFRISFSGDNADTRAFAYTPEYRISTSQGADLSTLTRSSAETENWLWENILTWDETFGVHDITLMGGFSQEERSFYRLEGSANGVEFNGNDAVLYLDLGDVDSETLSDEGSKTRFESLFARLQYKLDNKYLLNATVRRDGSSSFPSENNTEIFPSVGLGWIVSNEEFLTGSELINSLKLKGSWGRLGNASVPRGFDITATNPDIYFFGERSAISRSISEFSDPSIFWEMVEEYDFGVEFELFQNRLNGEVNYYNRETQDAVFSISQLASSGATNTNLLTNAGSFRNSGIEVSLNWNHFIHDDFSYSLYGNVTTINNEITDVIGASFLNTGPGLFGNPIIRLEKGAEIGAYYGYQVEGVIQTPAEAEELGSRVGAFRFADLNDDGQIGEDDKTFLGSPIPDYTYGFGFGIQYKRIDFSMDFQGLVGNEIYNFNRNSRFGNESWDLDFYENRWTPGSQVNDYPAPNSDQNSLRPSSFFVEEGDYFRIRNIQLGYTIPGTITGENAFWEDLTIYVNAQNPYTSFDYNGFSPEVNGELNAGGIVEAGIDRNVYPLSATYNLGLRINF</sequence>
<organism evidence="13">
    <name type="scientific">Salinimicrobium catena</name>
    <dbReference type="NCBI Taxonomy" id="390640"/>
    <lineage>
        <taxon>Bacteria</taxon>
        <taxon>Pseudomonadati</taxon>
        <taxon>Bacteroidota</taxon>
        <taxon>Flavobacteriia</taxon>
        <taxon>Flavobacteriales</taxon>
        <taxon>Flavobacteriaceae</taxon>
        <taxon>Salinimicrobium</taxon>
    </lineage>
</organism>
<dbReference type="InterPro" id="IPR037066">
    <property type="entry name" value="Plug_dom_sf"/>
</dbReference>
<dbReference type="InterPro" id="IPR023997">
    <property type="entry name" value="TonB-dep_OMP_SusC/RagA_CS"/>
</dbReference>
<name>A0A7C2R4F2_9FLAO</name>
<dbReference type="SUPFAM" id="SSF56935">
    <property type="entry name" value="Porins"/>
    <property type="match status" value="1"/>
</dbReference>
<feature type="domain" description="TonB-dependent receptor plug" evidence="12">
    <location>
        <begin position="114"/>
        <end position="218"/>
    </location>
</feature>
<feature type="signal peptide" evidence="10">
    <location>
        <begin position="1"/>
        <end position="19"/>
    </location>
</feature>
<evidence type="ECO:0000256" key="8">
    <source>
        <dbReference type="PROSITE-ProRule" id="PRU01360"/>
    </source>
</evidence>
<dbReference type="InterPro" id="IPR023996">
    <property type="entry name" value="TonB-dep_OMP_SusC/RagA"/>
</dbReference>
<feature type="domain" description="TonB-dependent receptor-like beta-barrel" evidence="11">
    <location>
        <begin position="385"/>
        <end position="951"/>
    </location>
</feature>
<dbReference type="Proteomes" id="UP000885753">
    <property type="component" value="Unassembled WGS sequence"/>
</dbReference>
<keyword evidence="13" id="KW-0675">Receptor</keyword>
<keyword evidence="6 8" id="KW-0472">Membrane</keyword>
<evidence type="ECO:0000256" key="5">
    <source>
        <dbReference type="ARBA" id="ARBA00023077"/>
    </source>
</evidence>
<keyword evidence="2 8" id="KW-0813">Transport</keyword>
<evidence type="ECO:0000256" key="7">
    <source>
        <dbReference type="ARBA" id="ARBA00023237"/>
    </source>
</evidence>
<keyword evidence="3 8" id="KW-1134">Transmembrane beta strand</keyword>
<dbReference type="EMBL" id="DSEE01000464">
    <property type="protein sequence ID" value="HER40829.1"/>
    <property type="molecule type" value="Genomic_DNA"/>
</dbReference>
<evidence type="ECO:0000256" key="4">
    <source>
        <dbReference type="ARBA" id="ARBA00022692"/>
    </source>
</evidence>
<protein>
    <submittedName>
        <fullName evidence="13">TonB-dependent receptor</fullName>
    </submittedName>
</protein>
<evidence type="ECO:0000259" key="12">
    <source>
        <dbReference type="Pfam" id="PF07715"/>
    </source>
</evidence>
<comment type="similarity">
    <text evidence="8 9">Belongs to the TonB-dependent receptor family.</text>
</comment>
<evidence type="ECO:0000256" key="10">
    <source>
        <dbReference type="SAM" id="SignalP"/>
    </source>
</evidence>
<keyword evidence="7 8" id="KW-0998">Cell outer membrane</keyword>
<comment type="caution">
    <text evidence="13">The sequence shown here is derived from an EMBL/GenBank/DDBJ whole genome shotgun (WGS) entry which is preliminary data.</text>
</comment>
<evidence type="ECO:0000256" key="9">
    <source>
        <dbReference type="RuleBase" id="RU003357"/>
    </source>
</evidence>
<dbReference type="InterPro" id="IPR039426">
    <property type="entry name" value="TonB-dep_rcpt-like"/>
</dbReference>
<dbReference type="Pfam" id="PF07715">
    <property type="entry name" value="Plug"/>
    <property type="match status" value="1"/>
</dbReference>
<evidence type="ECO:0000256" key="6">
    <source>
        <dbReference type="ARBA" id="ARBA00023136"/>
    </source>
</evidence>
<dbReference type="Gene3D" id="2.170.130.10">
    <property type="entry name" value="TonB-dependent receptor, plug domain"/>
    <property type="match status" value="1"/>
</dbReference>
<dbReference type="GO" id="GO:0009279">
    <property type="term" value="C:cell outer membrane"/>
    <property type="evidence" value="ECO:0007669"/>
    <property type="project" value="UniProtKB-SubCell"/>
</dbReference>
<evidence type="ECO:0000313" key="13">
    <source>
        <dbReference type="EMBL" id="HER40829.1"/>
    </source>
</evidence>
<dbReference type="PROSITE" id="PS52016">
    <property type="entry name" value="TONB_DEPENDENT_REC_3"/>
    <property type="match status" value="1"/>
</dbReference>
<dbReference type="Gene3D" id="2.40.170.20">
    <property type="entry name" value="TonB-dependent receptor, beta-barrel domain"/>
    <property type="match status" value="1"/>
</dbReference>
<dbReference type="SUPFAM" id="SSF49464">
    <property type="entry name" value="Carboxypeptidase regulatory domain-like"/>
    <property type="match status" value="1"/>
</dbReference>